<name>A0A653A2A2_UNCDX</name>
<proteinExistence type="predicted"/>
<dbReference type="SUPFAM" id="SSF51206">
    <property type="entry name" value="cAMP-binding domain-like"/>
    <property type="match status" value="1"/>
</dbReference>
<dbReference type="InterPro" id="IPR000595">
    <property type="entry name" value="cNMP-bd_dom"/>
</dbReference>
<dbReference type="AlphaFoldDB" id="A0A653A2A2"/>
<reference evidence="2" key="1">
    <citation type="submission" date="2018-07" db="EMBL/GenBank/DDBJ databases">
        <authorList>
            <consortium name="Genoscope - CEA"/>
            <person name="William W."/>
        </authorList>
    </citation>
    <scope>NUCLEOTIDE SEQUENCE</scope>
    <source>
        <strain evidence="2">IK1</strain>
    </source>
</reference>
<feature type="domain" description="Cyclic nucleotide-binding" evidence="1">
    <location>
        <begin position="12"/>
        <end position="136"/>
    </location>
</feature>
<protein>
    <submittedName>
        <fullName evidence="2">Putative cAMP-dependent protein kinase, regulatory subunit</fullName>
    </submittedName>
</protein>
<dbReference type="InterPro" id="IPR018490">
    <property type="entry name" value="cNMP-bd_dom_sf"/>
</dbReference>
<dbReference type="EMBL" id="UPXX01000013">
    <property type="protein sequence ID" value="VBB42150.1"/>
    <property type="molecule type" value="Genomic_DNA"/>
</dbReference>
<organism evidence="2">
    <name type="scientific">Uncultured Desulfatiglans sp</name>
    <dbReference type="NCBI Taxonomy" id="1748965"/>
    <lineage>
        <taxon>Bacteria</taxon>
        <taxon>Pseudomonadati</taxon>
        <taxon>Thermodesulfobacteriota</taxon>
        <taxon>Desulfobacteria</taxon>
        <taxon>Desulfatiglandales</taxon>
        <taxon>Desulfatiglandaceae</taxon>
        <taxon>Desulfatiglans</taxon>
        <taxon>environmental samples</taxon>
    </lineage>
</organism>
<sequence>MVSLDFLEEVEVFRGLDDDRLAALRSCCEEAEFKRGDELFGIGTDAKHLWAVEKGEVTLMGEPSKTAGSAAFPLSSLETSMIFGWSSMVPPYRHMHSAFCASRTCRAIRIESACVSKLFEEDPELGYRVMMRLLRSIGRRFHSLQEELVRRRGQDMLNQW</sequence>
<dbReference type="PROSITE" id="PS50042">
    <property type="entry name" value="CNMP_BINDING_3"/>
    <property type="match status" value="1"/>
</dbReference>
<dbReference type="Gene3D" id="2.60.120.10">
    <property type="entry name" value="Jelly Rolls"/>
    <property type="match status" value="1"/>
</dbReference>
<gene>
    <name evidence="2" type="ORF">TRIP_B200290</name>
</gene>
<evidence type="ECO:0000313" key="2">
    <source>
        <dbReference type="EMBL" id="VBB42150.1"/>
    </source>
</evidence>
<dbReference type="InterPro" id="IPR014710">
    <property type="entry name" value="RmlC-like_jellyroll"/>
</dbReference>
<accession>A0A653A2A2</accession>
<evidence type="ECO:0000259" key="1">
    <source>
        <dbReference type="PROSITE" id="PS50042"/>
    </source>
</evidence>
<dbReference type="CDD" id="cd00038">
    <property type="entry name" value="CAP_ED"/>
    <property type="match status" value="1"/>
</dbReference>